<keyword evidence="3" id="KW-1185">Reference proteome</keyword>
<organism evidence="2 3">
    <name type="scientific">Pseudoxanthomonas helianthi</name>
    <dbReference type="NCBI Taxonomy" id="1453541"/>
    <lineage>
        <taxon>Bacteria</taxon>
        <taxon>Pseudomonadati</taxon>
        <taxon>Pseudomonadota</taxon>
        <taxon>Gammaproteobacteria</taxon>
        <taxon>Lysobacterales</taxon>
        <taxon>Lysobacteraceae</taxon>
        <taxon>Pseudoxanthomonas</taxon>
    </lineage>
</organism>
<name>A0A940WY92_9GAMM</name>
<protein>
    <submittedName>
        <fullName evidence="2">DUF4198 domain-containing protein</fullName>
    </submittedName>
</protein>
<sequence>MKHSKLFTTAVVAAVAGGLLLAATQVSAHAIWFAQRSKQLAMIYGVGADDLDAVKRLPLVTGSKGYNASWQEVPVTLKANGPIVTVDSDEPLTAVTAVMDYGVWARAKDGEFYKKTREEMPDAVMVEHNYKYGVFLNSLTAEVPLLAGQVLQIVPVGPIPELYGKPAKFKVLFNGKPQAGVQFLHDYVNDPDQTPQVTDANGEVSLDIRNQGLNVLAAIYIGPTDDKAKYDHIEHRATLSFILPHKPE</sequence>
<gene>
    <name evidence="2" type="ORF">J5837_00575</name>
</gene>
<feature type="chain" id="PRO_5037693022" evidence="1">
    <location>
        <begin position="29"/>
        <end position="248"/>
    </location>
</feature>
<dbReference type="RefSeq" id="WP_210534782.1">
    <property type="nucleotide sequence ID" value="NZ_JAGKTC010000001.1"/>
</dbReference>
<reference evidence="2" key="2">
    <citation type="submission" date="2021-03" db="EMBL/GenBank/DDBJ databases">
        <authorList>
            <person name="Cao W."/>
        </authorList>
    </citation>
    <scope>NUCLEOTIDE SEQUENCE</scope>
    <source>
        <strain evidence="2">110414</strain>
    </source>
</reference>
<feature type="signal peptide" evidence="1">
    <location>
        <begin position="1"/>
        <end position="28"/>
    </location>
</feature>
<accession>A0A940WY92</accession>
<evidence type="ECO:0000313" key="2">
    <source>
        <dbReference type="EMBL" id="MBP3982902.1"/>
    </source>
</evidence>
<dbReference type="Proteomes" id="UP000673447">
    <property type="component" value="Unassembled WGS sequence"/>
</dbReference>
<keyword evidence="1" id="KW-0732">Signal</keyword>
<dbReference type="EMBL" id="JAGKTC010000001">
    <property type="protein sequence ID" value="MBP3982902.1"/>
    <property type="molecule type" value="Genomic_DNA"/>
</dbReference>
<comment type="caution">
    <text evidence="2">The sequence shown here is derived from an EMBL/GenBank/DDBJ whole genome shotgun (WGS) entry which is preliminary data.</text>
</comment>
<evidence type="ECO:0000313" key="3">
    <source>
        <dbReference type="Proteomes" id="UP000673447"/>
    </source>
</evidence>
<evidence type="ECO:0000256" key="1">
    <source>
        <dbReference type="SAM" id="SignalP"/>
    </source>
</evidence>
<proteinExistence type="predicted"/>
<dbReference type="Pfam" id="PF10670">
    <property type="entry name" value="DUF4198"/>
    <property type="match status" value="1"/>
</dbReference>
<reference evidence="2" key="1">
    <citation type="journal article" date="2016" name="Int. J. Syst. Evol. Microbiol.">
        <title>Pseudoxanthomonas helianthi sp. nov., isolated from roots of Jerusalem artichoke (Helianthus tuberosus).</title>
        <authorList>
            <person name="Kittiwongwattana C."/>
            <person name="Thawai C."/>
        </authorList>
    </citation>
    <scope>NUCLEOTIDE SEQUENCE</scope>
    <source>
        <strain evidence="2">110414</strain>
    </source>
</reference>
<dbReference type="AlphaFoldDB" id="A0A940WY92"/>
<dbReference type="InterPro" id="IPR019613">
    <property type="entry name" value="DUF4198"/>
</dbReference>